<proteinExistence type="predicted"/>
<sequence>MSRKYGLDDHARQVRVEQRIPRPGAPNWPQSTIMSRVFLATATGSHAIGGR</sequence>
<dbReference type="EMBL" id="WXFA01000023">
    <property type="protein sequence ID" value="MBM3094236.1"/>
    <property type="molecule type" value="Genomic_DNA"/>
</dbReference>
<comment type="caution">
    <text evidence="2">The sequence shown here is derived from an EMBL/GenBank/DDBJ whole genome shotgun (WGS) entry which is preliminary data.</text>
</comment>
<accession>A0AAW4FSD3</accession>
<dbReference type="AlphaFoldDB" id="A0AAW4FSD3"/>
<dbReference type="RefSeq" id="WP_162771089.1">
    <property type="nucleotide sequence ID" value="NZ_CP083371.1"/>
</dbReference>
<gene>
    <name evidence="2" type="ORF">GFB56_26170</name>
</gene>
<evidence type="ECO:0000256" key="1">
    <source>
        <dbReference type="SAM" id="MobiDB-lite"/>
    </source>
</evidence>
<dbReference type="Proteomes" id="UP000744980">
    <property type="component" value="Unassembled WGS sequence"/>
</dbReference>
<feature type="compositionally biased region" description="Basic and acidic residues" evidence="1">
    <location>
        <begin position="1"/>
        <end position="20"/>
    </location>
</feature>
<reference evidence="2 3" key="1">
    <citation type="submission" date="2020-01" db="EMBL/GenBank/DDBJ databases">
        <title>Draft genome assembly of Ensifer adhaerens T173.</title>
        <authorList>
            <person name="Craig J.E."/>
            <person name="Stinchcombe J.R."/>
        </authorList>
    </citation>
    <scope>NUCLEOTIDE SEQUENCE [LARGE SCALE GENOMIC DNA]</scope>
    <source>
        <strain evidence="2 3">T173</strain>
    </source>
</reference>
<evidence type="ECO:0000313" key="3">
    <source>
        <dbReference type="Proteomes" id="UP000744980"/>
    </source>
</evidence>
<name>A0AAW4FSD3_9HYPH</name>
<keyword evidence="3" id="KW-1185">Reference proteome</keyword>
<feature type="region of interest" description="Disordered" evidence="1">
    <location>
        <begin position="1"/>
        <end position="28"/>
    </location>
</feature>
<evidence type="ECO:0000313" key="2">
    <source>
        <dbReference type="EMBL" id="MBM3094236.1"/>
    </source>
</evidence>
<organism evidence="2 3">
    <name type="scientific">Ensifer canadensis</name>
    <dbReference type="NCBI Taxonomy" id="555315"/>
    <lineage>
        <taxon>Bacteria</taxon>
        <taxon>Pseudomonadati</taxon>
        <taxon>Pseudomonadota</taxon>
        <taxon>Alphaproteobacteria</taxon>
        <taxon>Hyphomicrobiales</taxon>
        <taxon>Rhizobiaceae</taxon>
        <taxon>Sinorhizobium/Ensifer group</taxon>
        <taxon>Ensifer</taxon>
    </lineage>
</organism>
<protein>
    <submittedName>
        <fullName evidence="2">Uncharacterized protein</fullName>
    </submittedName>
</protein>